<evidence type="ECO:0000259" key="4">
    <source>
        <dbReference type="Pfam" id="PF02668"/>
    </source>
</evidence>
<name>A0ABS4SIS3_9PROT</name>
<dbReference type="Pfam" id="PF02668">
    <property type="entry name" value="TauD"/>
    <property type="match status" value="1"/>
</dbReference>
<evidence type="ECO:0000313" key="5">
    <source>
        <dbReference type="EMBL" id="MBP2291310.1"/>
    </source>
</evidence>
<proteinExistence type="predicted"/>
<dbReference type="PANTHER" id="PTHR10696">
    <property type="entry name" value="GAMMA-BUTYROBETAINE HYDROXYLASE-RELATED"/>
    <property type="match status" value="1"/>
</dbReference>
<keyword evidence="3" id="KW-0045">Antibiotic biosynthesis</keyword>
<feature type="domain" description="TauD/TfdA-like" evidence="4">
    <location>
        <begin position="64"/>
        <end position="326"/>
    </location>
</feature>
<dbReference type="Proteomes" id="UP000781958">
    <property type="component" value="Unassembled WGS sequence"/>
</dbReference>
<dbReference type="InterPro" id="IPR042098">
    <property type="entry name" value="TauD-like_sf"/>
</dbReference>
<dbReference type="InterPro" id="IPR050411">
    <property type="entry name" value="AlphaKG_dependent_hydroxylases"/>
</dbReference>
<evidence type="ECO:0000256" key="2">
    <source>
        <dbReference type="ARBA" id="ARBA00023002"/>
    </source>
</evidence>
<accession>A0ABS4SIS3</accession>
<dbReference type="Gene3D" id="3.60.130.10">
    <property type="entry name" value="Clavaminate synthase-like"/>
    <property type="match status" value="1"/>
</dbReference>
<evidence type="ECO:0000313" key="6">
    <source>
        <dbReference type="Proteomes" id="UP000781958"/>
    </source>
</evidence>
<reference evidence="5 6" key="1">
    <citation type="submission" date="2021-03" db="EMBL/GenBank/DDBJ databases">
        <title>Genomic Encyclopedia of Type Strains, Phase III (KMG-III): the genomes of soil and plant-associated and newly described type strains.</title>
        <authorList>
            <person name="Whitman W."/>
        </authorList>
    </citation>
    <scope>NUCLEOTIDE SEQUENCE [LARGE SCALE GENOMIC DNA]</scope>
    <source>
        <strain evidence="5 6">IMMIB AFH-6</strain>
    </source>
</reference>
<keyword evidence="2" id="KW-0560">Oxidoreductase</keyword>
<comment type="cofactor">
    <cofactor evidence="1">
        <name>Fe(2+)</name>
        <dbReference type="ChEBI" id="CHEBI:29033"/>
    </cofactor>
</comment>
<dbReference type="EMBL" id="JAGINP010000003">
    <property type="protein sequence ID" value="MBP2291310.1"/>
    <property type="molecule type" value="Genomic_DNA"/>
</dbReference>
<gene>
    <name evidence="5" type="ORF">J2851_001059</name>
</gene>
<dbReference type="PANTHER" id="PTHR10696:SF56">
    <property type="entry name" value="TAUD_TFDA-LIKE DOMAIN-CONTAINING PROTEIN"/>
    <property type="match status" value="1"/>
</dbReference>
<keyword evidence="6" id="KW-1185">Reference proteome</keyword>
<protein>
    <recommendedName>
        <fullName evidence="4">TauD/TfdA-like domain-containing protein</fullName>
    </recommendedName>
</protein>
<dbReference type="InterPro" id="IPR003819">
    <property type="entry name" value="TauD/TfdA-like"/>
</dbReference>
<dbReference type="SUPFAM" id="SSF51197">
    <property type="entry name" value="Clavaminate synthase-like"/>
    <property type="match status" value="1"/>
</dbReference>
<organism evidence="5 6">
    <name type="scientific">Azospirillum rugosum</name>
    <dbReference type="NCBI Taxonomy" id="416170"/>
    <lineage>
        <taxon>Bacteria</taxon>
        <taxon>Pseudomonadati</taxon>
        <taxon>Pseudomonadota</taxon>
        <taxon>Alphaproteobacteria</taxon>
        <taxon>Rhodospirillales</taxon>
        <taxon>Azospirillaceae</taxon>
        <taxon>Azospirillum</taxon>
    </lineage>
</organism>
<comment type="caution">
    <text evidence="5">The sequence shown here is derived from an EMBL/GenBank/DDBJ whole genome shotgun (WGS) entry which is preliminary data.</text>
</comment>
<dbReference type="RefSeq" id="WP_246500431.1">
    <property type="nucleotide sequence ID" value="NZ_JAGINP010000003.1"/>
</dbReference>
<evidence type="ECO:0000256" key="3">
    <source>
        <dbReference type="ARBA" id="ARBA00023194"/>
    </source>
</evidence>
<evidence type="ECO:0000256" key="1">
    <source>
        <dbReference type="ARBA" id="ARBA00001954"/>
    </source>
</evidence>
<sequence>MMTTTLPPLGDTMLTHLQDLGFRAGEFSAQPIPADEITRVLVVLKAFYGPDADPSALVPHGREAELRAAITEAAPTLAALGTALRDALEGEHSGVLVRRLGLGGLDLDTRRFVLYALSLCMGSPTATDKIDRKVVWDIKLRPDKVRDGSASTFSEHAYEADFHTDTQYFPTPERYMLLYVVVPAACGGGRSTLRDVRCVKDALARSEDGRWALDLLSRHELPFRIPATFTTTGRRDSVEVTFARVFGDRPSVRFRTDTLRKGLKAFPAYDTPDVRHALDILQAELDDESRRLETLLDADALLAVNNHEVLHGRGAFEDPDRHVLRVRIDDGVPQDAARILLSQDS</sequence>